<dbReference type="InterPro" id="IPR000742">
    <property type="entry name" value="EGF"/>
</dbReference>
<accession>A0ABN9L9R9</accession>
<dbReference type="Pfam" id="PF00008">
    <property type="entry name" value="EGF"/>
    <property type="match status" value="1"/>
</dbReference>
<proteinExistence type="predicted"/>
<dbReference type="SUPFAM" id="SSF49899">
    <property type="entry name" value="Concanavalin A-like lectins/glucanases"/>
    <property type="match status" value="1"/>
</dbReference>
<dbReference type="InterPro" id="IPR001791">
    <property type="entry name" value="Laminin_G"/>
</dbReference>
<dbReference type="Gene3D" id="2.60.120.200">
    <property type="match status" value="1"/>
</dbReference>
<dbReference type="SMART" id="SM00179">
    <property type="entry name" value="EGF_CA"/>
    <property type="match status" value="1"/>
</dbReference>
<dbReference type="Proteomes" id="UP001176940">
    <property type="component" value="Unassembled WGS sequence"/>
</dbReference>
<comment type="caution">
    <text evidence="6">The sequence shown here is derived from an EMBL/GenBank/DDBJ whole genome shotgun (WGS) entry which is preliminary data.</text>
</comment>
<evidence type="ECO:0000256" key="4">
    <source>
        <dbReference type="PROSITE-ProRule" id="PRU00076"/>
    </source>
</evidence>
<dbReference type="PANTHER" id="PTHR24026:SF36">
    <property type="entry name" value="CADHERIN EGF LAG SEVEN-PASS G-TYPE RECEPTOR 1"/>
    <property type="match status" value="1"/>
</dbReference>
<evidence type="ECO:0000256" key="3">
    <source>
        <dbReference type="ARBA" id="ARBA00023157"/>
    </source>
</evidence>
<gene>
    <name evidence="6" type="ORF">RIMI_LOCUS6902719</name>
</gene>
<dbReference type="InterPro" id="IPR013320">
    <property type="entry name" value="ConA-like_dom_sf"/>
</dbReference>
<evidence type="ECO:0000256" key="2">
    <source>
        <dbReference type="ARBA" id="ARBA00022989"/>
    </source>
</evidence>
<dbReference type="PROSITE" id="PS50026">
    <property type="entry name" value="EGF_3"/>
    <property type="match status" value="1"/>
</dbReference>
<keyword evidence="1" id="KW-0812">Transmembrane</keyword>
<organism evidence="6 7">
    <name type="scientific">Ranitomeya imitator</name>
    <name type="common">mimic poison frog</name>
    <dbReference type="NCBI Taxonomy" id="111125"/>
    <lineage>
        <taxon>Eukaryota</taxon>
        <taxon>Metazoa</taxon>
        <taxon>Chordata</taxon>
        <taxon>Craniata</taxon>
        <taxon>Vertebrata</taxon>
        <taxon>Euteleostomi</taxon>
        <taxon>Amphibia</taxon>
        <taxon>Batrachia</taxon>
        <taxon>Anura</taxon>
        <taxon>Neobatrachia</taxon>
        <taxon>Hyloidea</taxon>
        <taxon>Dendrobatidae</taxon>
        <taxon>Dendrobatinae</taxon>
        <taxon>Ranitomeya</taxon>
    </lineage>
</organism>
<sequence length="158" mass="17819">MLSSLFSSSGEHCEVSSRSGRCVPGVCKNGGTCINLLIGGFKCKCPPGDFEKPYCEMTTRSFPPLSFVTFKGLRQRFHFTVSLIFATRERNALILYNGRFNEKHDFIALEIIEEQIQLTFSADLHLFQLTDKFNLKNQPGDPIVFITPGLPNMWLGFT</sequence>
<feature type="domain" description="EGF-like" evidence="5">
    <location>
        <begin position="18"/>
        <end position="56"/>
    </location>
</feature>
<dbReference type="Gene3D" id="2.10.25.10">
    <property type="entry name" value="Laminin"/>
    <property type="match status" value="1"/>
</dbReference>
<keyword evidence="7" id="KW-1185">Reference proteome</keyword>
<keyword evidence="2" id="KW-1133">Transmembrane helix</keyword>
<dbReference type="CDD" id="cd00054">
    <property type="entry name" value="EGF_CA"/>
    <property type="match status" value="1"/>
</dbReference>
<keyword evidence="4" id="KW-0245">EGF-like domain</keyword>
<name>A0ABN9L9R9_9NEOB</name>
<evidence type="ECO:0000313" key="6">
    <source>
        <dbReference type="EMBL" id="CAJ0936725.1"/>
    </source>
</evidence>
<reference evidence="6" key="1">
    <citation type="submission" date="2023-07" db="EMBL/GenBank/DDBJ databases">
        <authorList>
            <person name="Stuckert A."/>
        </authorList>
    </citation>
    <scope>NUCLEOTIDE SEQUENCE</scope>
</reference>
<dbReference type="CDD" id="cd00110">
    <property type="entry name" value="LamG"/>
    <property type="match status" value="1"/>
</dbReference>
<protein>
    <recommendedName>
        <fullName evidence="5">EGF-like domain-containing protein</fullName>
    </recommendedName>
</protein>
<dbReference type="Pfam" id="PF02210">
    <property type="entry name" value="Laminin_G_2"/>
    <property type="match status" value="1"/>
</dbReference>
<evidence type="ECO:0000313" key="7">
    <source>
        <dbReference type="Proteomes" id="UP001176940"/>
    </source>
</evidence>
<dbReference type="PANTHER" id="PTHR24026">
    <property type="entry name" value="FAT ATYPICAL CADHERIN-RELATED"/>
    <property type="match status" value="1"/>
</dbReference>
<dbReference type="InterPro" id="IPR001881">
    <property type="entry name" value="EGF-like_Ca-bd_dom"/>
</dbReference>
<comment type="caution">
    <text evidence="4">Lacks conserved residue(s) required for the propagation of feature annotation.</text>
</comment>
<evidence type="ECO:0000256" key="1">
    <source>
        <dbReference type="ARBA" id="ARBA00022692"/>
    </source>
</evidence>
<keyword evidence="2" id="KW-0472">Membrane</keyword>
<evidence type="ECO:0000259" key="5">
    <source>
        <dbReference type="PROSITE" id="PS50026"/>
    </source>
</evidence>
<keyword evidence="3" id="KW-1015">Disulfide bond</keyword>
<dbReference type="EMBL" id="CAUEEQ010012736">
    <property type="protein sequence ID" value="CAJ0936725.1"/>
    <property type="molecule type" value="Genomic_DNA"/>
</dbReference>